<comment type="caution">
    <text evidence="1">The sequence shown here is derived from an EMBL/GenBank/DDBJ whole genome shotgun (WGS) entry which is preliminary data.</text>
</comment>
<evidence type="ECO:0000313" key="1">
    <source>
        <dbReference type="EMBL" id="KAI8541247.1"/>
    </source>
</evidence>
<organism evidence="1 2">
    <name type="scientific">Rhododendron molle</name>
    <name type="common">Chinese azalea</name>
    <name type="synonym">Azalea mollis</name>
    <dbReference type="NCBI Taxonomy" id="49168"/>
    <lineage>
        <taxon>Eukaryota</taxon>
        <taxon>Viridiplantae</taxon>
        <taxon>Streptophyta</taxon>
        <taxon>Embryophyta</taxon>
        <taxon>Tracheophyta</taxon>
        <taxon>Spermatophyta</taxon>
        <taxon>Magnoliopsida</taxon>
        <taxon>eudicotyledons</taxon>
        <taxon>Gunneridae</taxon>
        <taxon>Pentapetalae</taxon>
        <taxon>asterids</taxon>
        <taxon>Ericales</taxon>
        <taxon>Ericaceae</taxon>
        <taxon>Ericoideae</taxon>
        <taxon>Rhodoreae</taxon>
        <taxon>Rhododendron</taxon>
    </lineage>
</organism>
<sequence length="210" mass="23154">METHKEKKTSLGRQRIEIKKIEKKSQLQVTFSKRRSGIFRKAGELSVLCGARVAVIVSSPAGKVFAFGSPSVDAVVDRFLAGNTSWGDSDAELFDGDVRRLRDEHAKVATELETEEEIDKAARGGGGGGSWWEQNLDGLGLSELEQYKAALEVLKSKVMRRADEMGQMATAEAEEAAGHLPSPGNFLIADHYFSGIEQNSFDFDNFDYNY</sequence>
<gene>
    <name evidence="1" type="ORF">RHMOL_Rhmol08G0046800</name>
</gene>
<name>A0ACC0ML59_RHOML</name>
<protein>
    <submittedName>
        <fullName evidence="1">Uncharacterized protein</fullName>
    </submittedName>
</protein>
<evidence type="ECO:0000313" key="2">
    <source>
        <dbReference type="Proteomes" id="UP001062846"/>
    </source>
</evidence>
<reference evidence="1" key="1">
    <citation type="submission" date="2022-02" db="EMBL/GenBank/DDBJ databases">
        <title>Plant Genome Project.</title>
        <authorList>
            <person name="Zhang R.-G."/>
        </authorList>
    </citation>
    <scope>NUCLEOTIDE SEQUENCE</scope>
    <source>
        <strain evidence="1">AT1</strain>
    </source>
</reference>
<keyword evidence="2" id="KW-1185">Reference proteome</keyword>
<proteinExistence type="predicted"/>
<dbReference type="Proteomes" id="UP001062846">
    <property type="component" value="Chromosome 8"/>
</dbReference>
<accession>A0ACC0ML59</accession>
<dbReference type="EMBL" id="CM046395">
    <property type="protein sequence ID" value="KAI8541247.1"/>
    <property type="molecule type" value="Genomic_DNA"/>
</dbReference>